<sequence length="279" mass="32477">MNKPFTIICPLDFSECSLNALEYATRLAISYKAKLILFHVINKEDYLKLAPLDAEGLHQKEFLEEKMTRLFETVKREVGDKEVSLDWTMVEGKIVDQILESSQSLNADLVVIGTEGMNDLRKNIVGSRASLIVEKSEIDVMVIPRKVYFKPFKKLVYSTDYYEEDKLAIQKIAEFARLYDAEIDIVHVTQRQKLIDKTLHQVMIDELKPFVRYTKVNYVLKSFRDDLALGLESYLQTSKGDMLITLSKKKSFFEKIFTQSISKKMAYFINKPLWVIKRF</sequence>
<dbReference type="InterPro" id="IPR006016">
    <property type="entry name" value="UspA"/>
</dbReference>
<dbReference type="OrthoDB" id="9788959at2"/>
<dbReference type="STRING" id="686796.SAMN04488104_103427"/>
<dbReference type="PRINTS" id="PR01438">
    <property type="entry name" value="UNVRSLSTRESS"/>
</dbReference>
<feature type="domain" description="UspA" evidence="2">
    <location>
        <begin position="6"/>
        <end position="144"/>
    </location>
</feature>
<accession>A0A1G6VC76</accession>
<proteinExistence type="inferred from homology"/>
<gene>
    <name evidence="3" type="ORF">SAMN04488104_103427</name>
</gene>
<dbReference type="EMBL" id="FNAC01000034">
    <property type="protein sequence ID" value="SDD51202.1"/>
    <property type="molecule type" value="Genomic_DNA"/>
</dbReference>
<keyword evidence="4" id="KW-1185">Reference proteome</keyword>
<reference evidence="4" key="1">
    <citation type="submission" date="2016-10" db="EMBL/GenBank/DDBJ databases">
        <authorList>
            <person name="Varghese N."/>
            <person name="Submissions S."/>
        </authorList>
    </citation>
    <scope>NUCLEOTIDE SEQUENCE [LARGE SCALE GENOMIC DNA]</scope>
    <source>
        <strain evidence="4">DSM 23095</strain>
    </source>
</reference>
<dbReference type="Proteomes" id="UP000199060">
    <property type="component" value="Unassembled WGS sequence"/>
</dbReference>
<dbReference type="SUPFAM" id="SSF52402">
    <property type="entry name" value="Adenine nucleotide alpha hydrolases-like"/>
    <property type="match status" value="2"/>
</dbReference>
<evidence type="ECO:0000259" key="2">
    <source>
        <dbReference type="Pfam" id="PF00582"/>
    </source>
</evidence>
<evidence type="ECO:0000313" key="4">
    <source>
        <dbReference type="Proteomes" id="UP000199060"/>
    </source>
</evidence>
<comment type="similarity">
    <text evidence="1">Belongs to the universal stress protein A family.</text>
</comment>
<evidence type="ECO:0000256" key="1">
    <source>
        <dbReference type="ARBA" id="ARBA00008791"/>
    </source>
</evidence>
<organism evidence="3 4">
    <name type="scientific">Algoriphagus faecimaris</name>
    <dbReference type="NCBI Taxonomy" id="686796"/>
    <lineage>
        <taxon>Bacteria</taxon>
        <taxon>Pseudomonadati</taxon>
        <taxon>Bacteroidota</taxon>
        <taxon>Cytophagia</taxon>
        <taxon>Cytophagales</taxon>
        <taxon>Cyclobacteriaceae</taxon>
        <taxon>Algoriphagus</taxon>
    </lineage>
</organism>
<dbReference type="Gene3D" id="3.40.50.12370">
    <property type="match status" value="1"/>
</dbReference>
<name>A0A1G6VC76_9BACT</name>
<dbReference type="PANTHER" id="PTHR46268">
    <property type="entry name" value="STRESS RESPONSE PROTEIN NHAX"/>
    <property type="match status" value="1"/>
</dbReference>
<dbReference type="AlphaFoldDB" id="A0A1G6VC76"/>
<dbReference type="InterPro" id="IPR006015">
    <property type="entry name" value="Universal_stress_UspA"/>
</dbReference>
<dbReference type="RefSeq" id="WP_087940493.1">
    <property type="nucleotide sequence ID" value="NZ_FNAC01000034.1"/>
</dbReference>
<dbReference type="PANTHER" id="PTHR46268:SF6">
    <property type="entry name" value="UNIVERSAL STRESS PROTEIN UP12"/>
    <property type="match status" value="1"/>
</dbReference>
<dbReference type="CDD" id="cd00293">
    <property type="entry name" value="USP-like"/>
    <property type="match status" value="1"/>
</dbReference>
<evidence type="ECO:0000313" key="3">
    <source>
        <dbReference type="EMBL" id="SDD51202.1"/>
    </source>
</evidence>
<dbReference type="Pfam" id="PF00582">
    <property type="entry name" value="Usp"/>
    <property type="match status" value="1"/>
</dbReference>
<protein>
    <submittedName>
        <fullName evidence="3">Nucleotide-binding universal stress protein, UspA family</fullName>
    </submittedName>
</protein>